<dbReference type="AlphaFoldDB" id="A0A2T2NAM7"/>
<evidence type="ECO:0000256" key="1">
    <source>
        <dbReference type="SAM" id="MobiDB-lite"/>
    </source>
</evidence>
<evidence type="ECO:0000259" key="2">
    <source>
        <dbReference type="Pfam" id="PF10021"/>
    </source>
</evidence>
<dbReference type="SUPFAM" id="SSF52949">
    <property type="entry name" value="Macro domain-like"/>
    <property type="match status" value="1"/>
</dbReference>
<feature type="domain" description="Microbial-type PARG catalytic" evidence="2">
    <location>
        <begin position="138"/>
        <end position="250"/>
    </location>
</feature>
<dbReference type="EMBL" id="KZ678141">
    <property type="protein sequence ID" value="PSN62477.1"/>
    <property type="molecule type" value="Genomic_DNA"/>
</dbReference>
<evidence type="ECO:0000313" key="4">
    <source>
        <dbReference type="Proteomes" id="UP000240883"/>
    </source>
</evidence>
<dbReference type="STRING" id="1448308.A0A2T2NAM7"/>
<dbReference type="InterPro" id="IPR043472">
    <property type="entry name" value="Macro_dom-like"/>
</dbReference>
<dbReference type="InterPro" id="IPR019261">
    <property type="entry name" value="PARG_cat_microbial"/>
</dbReference>
<dbReference type="Gene3D" id="3.40.220.10">
    <property type="entry name" value="Leucine Aminopeptidase, subunit E, domain 1"/>
    <property type="match status" value="1"/>
</dbReference>
<feature type="compositionally biased region" description="Basic and acidic residues" evidence="1">
    <location>
        <begin position="73"/>
        <end position="93"/>
    </location>
</feature>
<keyword evidence="4" id="KW-1185">Reference proteome</keyword>
<organism evidence="3 4">
    <name type="scientific">Corynespora cassiicola Philippines</name>
    <dbReference type="NCBI Taxonomy" id="1448308"/>
    <lineage>
        <taxon>Eukaryota</taxon>
        <taxon>Fungi</taxon>
        <taxon>Dikarya</taxon>
        <taxon>Ascomycota</taxon>
        <taxon>Pezizomycotina</taxon>
        <taxon>Dothideomycetes</taxon>
        <taxon>Pleosporomycetidae</taxon>
        <taxon>Pleosporales</taxon>
        <taxon>Corynesporascaceae</taxon>
        <taxon>Corynespora</taxon>
    </lineage>
</organism>
<feature type="compositionally biased region" description="Acidic residues" evidence="1">
    <location>
        <begin position="61"/>
        <end position="72"/>
    </location>
</feature>
<protein>
    <recommendedName>
        <fullName evidence="2">Microbial-type PARG catalytic domain-containing protein</fullName>
    </recommendedName>
</protein>
<sequence>MSHQTSIFNYFGTPAQRSARSNPHRPAQQSGSSSPTQQSGDEQQQQKQKKRRRAKSQDKEEKEEETEDEEDATPPKDPLKQSRHGRPDLRKAHRETKEILPTILAQISHLNPGRCFHFKHPGPLGASYCPGFALPASDPKAGRKGTRIRVLDADTYDAALALQSNTTVSTVLPPPTQSSHFAASGANPVLPVAVLNLASERSPGGGWRHGSLAQEEALCYRSSLYLSLHRRYYPLPSLSALYSPYVLIIRASLSIGHALLFPTTQAVDLPMVSVITLAALRNPAAQGGKFTKMADRDETKEKIRVVLRTAARREHRRIVLGALGCGAFGNPPEDVAECFKEVFAEREFCGGWWEDVVFAVMDNAKGPSGKNGDGNFGIFYRALDGVVV</sequence>
<name>A0A2T2NAM7_CORCC</name>
<proteinExistence type="predicted"/>
<gene>
    <name evidence="3" type="ORF">BS50DRAFT_577379</name>
</gene>
<dbReference type="Proteomes" id="UP000240883">
    <property type="component" value="Unassembled WGS sequence"/>
</dbReference>
<dbReference type="PANTHER" id="PTHR35596">
    <property type="entry name" value="DUF2263 DOMAIN-CONTAINING PROTEIN"/>
    <property type="match status" value="1"/>
</dbReference>
<reference evidence="3 4" key="1">
    <citation type="journal article" date="2018" name="Front. Microbiol.">
        <title>Genome-Wide Analysis of Corynespora cassiicola Leaf Fall Disease Putative Effectors.</title>
        <authorList>
            <person name="Lopez D."/>
            <person name="Ribeiro S."/>
            <person name="Label P."/>
            <person name="Fumanal B."/>
            <person name="Venisse J.S."/>
            <person name="Kohler A."/>
            <person name="de Oliveira R.R."/>
            <person name="Labutti K."/>
            <person name="Lipzen A."/>
            <person name="Lail K."/>
            <person name="Bauer D."/>
            <person name="Ohm R.A."/>
            <person name="Barry K.W."/>
            <person name="Spatafora J."/>
            <person name="Grigoriev I.V."/>
            <person name="Martin F.M."/>
            <person name="Pujade-Renaud V."/>
        </authorList>
    </citation>
    <scope>NUCLEOTIDE SEQUENCE [LARGE SCALE GENOMIC DNA]</scope>
    <source>
        <strain evidence="3 4">Philippines</strain>
    </source>
</reference>
<accession>A0A2T2NAM7</accession>
<dbReference type="PANTHER" id="PTHR35596:SF1">
    <property type="entry name" value="MICROBIAL-TYPE PARG CATALYTIC DOMAIN-CONTAINING PROTEIN"/>
    <property type="match status" value="1"/>
</dbReference>
<dbReference type="OrthoDB" id="9985428at2759"/>
<feature type="region of interest" description="Disordered" evidence="1">
    <location>
        <begin position="1"/>
        <end position="93"/>
    </location>
</feature>
<feature type="compositionally biased region" description="Low complexity" evidence="1">
    <location>
        <begin position="28"/>
        <end position="46"/>
    </location>
</feature>
<dbReference type="NCBIfam" id="TIGR02452">
    <property type="entry name" value="TIGR02452 family protein"/>
    <property type="match status" value="1"/>
</dbReference>
<dbReference type="InterPro" id="IPR012664">
    <property type="entry name" value="CHP02452"/>
</dbReference>
<dbReference type="Pfam" id="PF10021">
    <property type="entry name" value="PARG_cat_microb"/>
    <property type="match status" value="1"/>
</dbReference>
<evidence type="ECO:0000313" key="3">
    <source>
        <dbReference type="EMBL" id="PSN62477.1"/>
    </source>
</evidence>